<protein>
    <submittedName>
        <fullName evidence="10">Seizure protein 6</fullName>
    </submittedName>
</protein>
<feature type="region of interest" description="Disordered" evidence="7">
    <location>
        <begin position="21"/>
        <end position="60"/>
    </location>
</feature>
<evidence type="ECO:0000313" key="10">
    <source>
        <dbReference type="EMBL" id="GAB0202394.1"/>
    </source>
</evidence>
<keyword evidence="11" id="KW-1185">Reference proteome</keyword>
<dbReference type="Pfam" id="PF00431">
    <property type="entry name" value="CUB"/>
    <property type="match status" value="1"/>
</dbReference>
<evidence type="ECO:0000256" key="7">
    <source>
        <dbReference type="SAM" id="MobiDB-lite"/>
    </source>
</evidence>
<dbReference type="EMBL" id="BAAFJT010000039">
    <property type="protein sequence ID" value="GAB0202394.1"/>
    <property type="molecule type" value="Genomic_DNA"/>
</dbReference>
<keyword evidence="2" id="KW-0732">Signal</keyword>
<dbReference type="AlphaFoldDB" id="A0ABC9XXA9"/>
<dbReference type="Gene3D" id="2.10.70.10">
    <property type="entry name" value="Complement Module, domain 1"/>
    <property type="match status" value="3"/>
</dbReference>
<feature type="domain" description="Sushi" evidence="9">
    <location>
        <begin position="303"/>
        <end position="365"/>
    </location>
</feature>
<dbReference type="Gene3D" id="2.60.120.290">
    <property type="entry name" value="Spermadhesin, CUB domain"/>
    <property type="match status" value="2"/>
</dbReference>
<comment type="caution">
    <text evidence="10">The sequence shown here is derived from an EMBL/GenBank/DDBJ whole genome shotgun (WGS) entry which is preliminary data.</text>
</comment>
<evidence type="ECO:0000313" key="11">
    <source>
        <dbReference type="Proteomes" id="UP001623348"/>
    </source>
</evidence>
<feature type="domain" description="Sushi" evidence="9">
    <location>
        <begin position="555"/>
        <end position="616"/>
    </location>
</feature>
<feature type="domain" description="CUB" evidence="8">
    <location>
        <begin position="189"/>
        <end position="300"/>
    </location>
</feature>
<evidence type="ECO:0000259" key="8">
    <source>
        <dbReference type="PROSITE" id="PS01180"/>
    </source>
</evidence>
<dbReference type="Proteomes" id="UP001623348">
    <property type="component" value="Unassembled WGS sequence"/>
</dbReference>
<dbReference type="InterPro" id="IPR035914">
    <property type="entry name" value="Sperma_CUB_dom_sf"/>
</dbReference>
<keyword evidence="4 6" id="KW-1015">Disulfide bond</keyword>
<dbReference type="SUPFAM" id="SSF49854">
    <property type="entry name" value="Spermadhesin, CUB domain"/>
    <property type="match status" value="3"/>
</dbReference>
<feature type="disulfide bond" evidence="5">
    <location>
        <begin position="189"/>
        <end position="216"/>
    </location>
</feature>
<proteinExistence type="predicted"/>
<gene>
    <name evidence="10" type="ORF">GRJ2_002705000</name>
</gene>
<dbReference type="Pfam" id="PF00084">
    <property type="entry name" value="Sushi"/>
    <property type="match status" value="3"/>
</dbReference>
<feature type="domain" description="Sushi" evidence="9">
    <location>
        <begin position="492"/>
        <end position="551"/>
    </location>
</feature>
<organism evidence="10 11">
    <name type="scientific">Grus japonensis</name>
    <name type="common">Japanese crane</name>
    <name type="synonym">Red-crowned crane</name>
    <dbReference type="NCBI Taxonomy" id="30415"/>
    <lineage>
        <taxon>Eukaryota</taxon>
        <taxon>Metazoa</taxon>
        <taxon>Chordata</taxon>
        <taxon>Craniata</taxon>
        <taxon>Vertebrata</taxon>
        <taxon>Euteleostomi</taxon>
        <taxon>Archelosauria</taxon>
        <taxon>Archosauria</taxon>
        <taxon>Dinosauria</taxon>
        <taxon>Saurischia</taxon>
        <taxon>Theropoda</taxon>
        <taxon>Coelurosauria</taxon>
        <taxon>Aves</taxon>
        <taxon>Neognathae</taxon>
        <taxon>Neoaves</taxon>
        <taxon>Gruiformes</taxon>
        <taxon>Gruidae</taxon>
        <taxon>Grus</taxon>
    </lineage>
</organism>
<evidence type="ECO:0000256" key="4">
    <source>
        <dbReference type="ARBA" id="ARBA00023157"/>
    </source>
</evidence>
<evidence type="ECO:0000256" key="5">
    <source>
        <dbReference type="PROSITE-ProRule" id="PRU00059"/>
    </source>
</evidence>
<dbReference type="PANTHER" id="PTHR45656">
    <property type="entry name" value="PROTEIN CBR-CLEC-78"/>
    <property type="match status" value="1"/>
</dbReference>
<dbReference type="InterPro" id="IPR000436">
    <property type="entry name" value="Sushi_SCR_CCP_dom"/>
</dbReference>
<dbReference type="InterPro" id="IPR035976">
    <property type="entry name" value="Sushi/SCR/CCP_sf"/>
</dbReference>
<keyword evidence="1 6" id="KW-0768">Sushi</keyword>
<dbReference type="PROSITE" id="PS50923">
    <property type="entry name" value="SUSHI"/>
    <property type="match status" value="3"/>
</dbReference>
<feature type="disulfide bond" evidence="6">
    <location>
        <begin position="522"/>
        <end position="549"/>
    </location>
</feature>
<feature type="compositionally biased region" description="Pro residues" evidence="7">
    <location>
        <begin position="31"/>
        <end position="47"/>
    </location>
</feature>
<dbReference type="SMART" id="SM00032">
    <property type="entry name" value="CCP"/>
    <property type="match status" value="3"/>
</dbReference>
<evidence type="ECO:0000256" key="1">
    <source>
        <dbReference type="ARBA" id="ARBA00022659"/>
    </source>
</evidence>
<comment type="caution">
    <text evidence="6">Lacks conserved residue(s) required for the propagation of feature annotation.</text>
</comment>
<dbReference type="CDD" id="cd00033">
    <property type="entry name" value="CCP"/>
    <property type="match status" value="3"/>
</dbReference>
<reference evidence="10 11" key="1">
    <citation type="submission" date="2024-06" db="EMBL/GenBank/DDBJ databases">
        <title>The draft genome of Grus japonensis, version 3.</title>
        <authorList>
            <person name="Nabeshima K."/>
            <person name="Suzuki S."/>
            <person name="Onuma M."/>
        </authorList>
    </citation>
    <scope>NUCLEOTIDE SEQUENCE [LARGE SCALE GENOMIC DNA]</scope>
    <source>
        <strain evidence="10 11">451A</strain>
    </source>
</reference>
<evidence type="ECO:0000259" key="9">
    <source>
        <dbReference type="PROSITE" id="PS50923"/>
    </source>
</evidence>
<dbReference type="FunFam" id="2.10.70.10:FF:000010">
    <property type="entry name" value="Seizure related 6 homolog like"/>
    <property type="match status" value="1"/>
</dbReference>
<dbReference type="PROSITE" id="PS01180">
    <property type="entry name" value="CUB"/>
    <property type="match status" value="2"/>
</dbReference>
<evidence type="ECO:0000256" key="2">
    <source>
        <dbReference type="ARBA" id="ARBA00022729"/>
    </source>
</evidence>
<dbReference type="InterPro" id="IPR000859">
    <property type="entry name" value="CUB_dom"/>
</dbReference>
<feature type="domain" description="CUB" evidence="8">
    <location>
        <begin position="367"/>
        <end position="488"/>
    </location>
</feature>
<dbReference type="SUPFAM" id="SSF57535">
    <property type="entry name" value="Complement control module/SCR domain"/>
    <property type="match status" value="3"/>
</dbReference>
<dbReference type="PANTHER" id="PTHR45656:SF4">
    <property type="entry name" value="PROTEIN CBR-CLEC-78"/>
    <property type="match status" value="1"/>
</dbReference>
<dbReference type="InterPro" id="IPR051277">
    <property type="entry name" value="SEZ6_CSMD_C4BPB_Regulators"/>
</dbReference>
<name>A0ABC9XXA9_GRUJA</name>
<sequence length="638" mass="67991">MRKKGRKEEPGGCAHARLYKLKGLPLTDPAAPSPPPPPPTEAPPAPPSTFGDPRAPCNVTLGGPEGWLEAPGGVPGGPGGLDCTYGIRANPGFGLELQVQQLNLTPGELLTLQDSGSGVPPDSEGPPLVAGQVLRVPSGRLRLRFRSPRPAAPGAFRLRYRGFRPGCSCPPGPSPLRCLRRDRPCRAGCGGAVTNATRGRLETPEGGGRGLANLSCHWLLEAPPGHRLHLTFERLALDEDADRFSIRGGPDPRSPLLFDSDLDDVPRGGVLSPARTLLLQLLSEGPRQGPPLLALRYDAFPAGGCPPPRLPHGGFLSTDPRFSPGTLVTFSCRPGYALGGGPPTLRCLGAPPLPRWNDTQPLCRALCGAELSEAVGVVKAPPPPPPGRPSPPQDCVWSIRLAEEKRVLVHVQSLALRPNSSLTLLDGEEVTGRVLGEFGGARPPLTLLSSGATVTLRYRAQGGAPQNLPEPSGAPRDDEPFVIRYEGVPRNDTCPELPGVPFSRLAASRPLALRGTVLTFQCRPGYRLRGPDLLTCQWDLSWSAPPPACQRVKYEPCLNPGVPANGYQTLYKHHYQAGESLRFFCYEGYELLGEVTITCLPGHPSRWTSQPPLCKGRDLQVIFGIVSGAVVGRLDGLC</sequence>
<dbReference type="CDD" id="cd00041">
    <property type="entry name" value="CUB"/>
    <property type="match status" value="2"/>
</dbReference>
<accession>A0ABC9XXA9</accession>
<dbReference type="SMART" id="SM00042">
    <property type="entry name" value="CUB"/>
    <property type="match status" value="3"/>
</dbReference>
<evidence type="ECO:0000256" key="6">
    <source>
        <dbReference type="PROSITE-ProRule" id="PRU00302"/>
    </source>
</evidence>
<evidence type="ECO:0000256" key="3">
    <source>
        <dbReference type="ARBA" id="ARBA00022737"/>
    </source>
</evidence>
<keyword evidence="3" id="KW-0677">Repeat</keyword>